<dbReference type="Gene3D" id="3.40.50.1820">
    <property type="entry name" value="alpha/beta hydrolase"/>
    <property type="match status" value="1"/>
</dbReference>
<evidence type="ECO:0000313" key="2">
    <source>
        <dbReference type="EMBL" id="TLE02327.1"/>
    </source>
</evidence>
<keyword evidence="2" id="KW-0378">Hydrolase</keyword>
<organism evidence="2 3">
    <name type="scientific">Helicobacter bilis</name>
    <dbReference type="NCBI Taxonomy" id="37372"/>
    <lineage>
        <taxon>Bacteria</taxon>
        <taxon>Pseudomonadati</taxon>
        <taxon>Campylobacterota</taxon>
        <taxon>Epsilonproteobacteria</taxon>
        <taxon>Campylobacterales</taxon>
        <taxon>Helicobacteraceae</taxon>
        <taxon>Helicobacter</taxon>
    </lineage>
</organism>
<evidence type="ECO:0000259" key="1">
    <source>
        <dbReference type="Pfam" id="PF00561"/>
    </source>
</evidence>
<dbReference type="Proteomes" id="UP000029870">
    <property type="component" value="Unassembled WGS sequence"/>
</dbReference>
<comment type="caution">
    <text evidence="2">The sequence shown here is derived from an EMBL/GenBank/DDBJ whole genome shotgun (WGS) entry which is preliminary data.</text>
</comment>
<dbReference type="SUPFAM" id="SSF53474">
    <property type="entry name" value="alpha/beta-Hydrolases"/>
    <property type="match status" value="1"/>
</dbReference>
<feature type="domain" description="AB hydrolase-1" evidence="1">
    <location>
        <begin position="188"/>
        <end position="233"/>
    </location>
</feature>
<dbReference type="AlphaFoldDB" id="A0A6D2C6B2"/>
<sequence>MTNKQQINKLKDNAELAWASYGYFHYFLEQHNKPDYIDKVHYIDAKDENGKDKLDNNNKKVKRPIEITDILDMNYKKCDVFEYNSFLKRYDRIGTLDGDFGKIQLQQFFERYDLLKHCPNTDSGFSATLFKDTKADSKDLEYTLAIRGTEFKLDQIQDLLNDYYIGTNNSDMNRVIEQYFDMLLFYEETLKPLMQEKGIAKINVIGHSLGGYLAQLFALSYPSIINEVYTYNAPLESKRVA</sequence>
<evidence type="ECO:0000313" key="3">
    <source>
        <dbReference type="Proteomes" id="UP000029870"/>
    </source>
</evidence>
<dbReference type="InterPro" id="IPR000073">
    <property type="entry name" value="AB_hydrolase_1"/>
</dbReference>
<accession>A0A6D2C6B2</accession>
<dbReference type="RefSeq" id="WP_034567747.1">
    <property type="nucleotide sequence ID" value="NZ_JRPG02000084.1"/>
</dbReference>
<reference evidence="2 3" key="1">
    <citation type="journal article" date="2014" name="Genome Announc.">
        <title>Draft genome sequences of eight enterohepatic helicobacter species isolated from both laboratory and wild rodents.</title>
        <authorList>
            <person name="Sheh A."/>
            <person name="Shen Z."/>
            <person name="Fox J.G."/>
        </authorList>
    </citation>
    <scope>NUCLEOTIDE SEQUENCE [LARGE SCALE GENOMIC DNA]</scope>
    <source>
        <strain evidence="2 3">Missouri</strain>
    </source>
</reference>
<dbReference type="InterPro" id="IPR029058">
    <property type="entry name" value="AB_hydrolase_fold"/>
</dbReference>
<protein>
    <submittedName>
        <fullName evidence="2">Alpha/beta fold hydrolase</fullName>
    </submittedName>
</protein>
<dbReference type="EMBL" id="JRPH02000064">
    <property type="protein sequence ID" value="TLE02327.1"/>
    <property type="molecule type" value="Genomic_DNA"/>
</dbReference>
<gene>
    <name evidence="2" type="ORF">LS77_011030</name>
</gene>
<dbReference type="Pfam" id="PF00561">
    <property type="entry name" value="Abhydrolase_1"/>
    <property type="match status" value="1"/>
</dbReference>
<dbReference type="GO" id="GO:0016787">
    <property type="term" value="F:hydrolase activity"/>
    <property type="evidence" value="ECO:0007669"/>
    <property type="project" value="UniProtKB-KW"/>
</dbReference>
<name>A0A6D2C6B2_9HELI</name>
<proteinExistence type="predicted"/>